<reference evidence="1" key="1">
    <citation type="journal article" date="2021" name="Proc. Natl. Acad. Sci. U.S.A.">
        <title>A Catalog of Tens of Thousands of Viruses from Human Metagenomes Reveals Hidden Associations with Chronic Diseases.</title>
        <authorList>
            <person name="Tisza M.J."/>
            <person name="Buck C.B."/>
        </authorList>
    </citation>
    <scope>NUCLEOTIDE SEQUENCE</scope>
    <source>
        <strain evidence="1">CtijX18</strain>
    </source>
</reference>
<accession>A0A8S5USX6</accession>
<name>A0A8S5USX6_9CAUD</name>
<evidence type="ECO:0000313" key="1">
    <source>
        <dbReference type="EMBL" id="DAF97508.1"/>
    </source>
</evidence>
<sequence length="43" mass="4693">MKNLARSFPIKPFLFVLDGILPSTPVSAGVEDCRLCFAYSDSS</sequence>
<organism evidence="1">
    <name type="scientific">Myoviridae sp. ctijX18</name>
    <dbReference type="NCBI Taxonomy" id="2825154"/>
    <lineage>
        <taxon>Viruses</taxon>
        <taxon>Duplodnaviria</taxon>
        <taxon>Heunggongvirae</taxon>
        <taxon>Uroviricota</taxon>
        <taxon>Caudoviricetes</taxon>
    </lineage>
</organism>
<dbReference type="EMBL" id="BK016133">
    <property type="protein sequence ID" value="DAF97508.1"/>
    <property type="molecule type" value="Genomic_DNA"/>
</dbReference>
<protein>
    <submittedName>
        <fullName evidence="1">Uncharacterized protein</fullName>
    </submittedName>
</protein>
<proteinExistence type="predicted"/>